<evidence type="ECO:0000256" key="2">
    <source>
        <dbReference type="ARBA" id="ARBA00022821"/>
    </source>
</evidence>
<dbReference type="GO" id="GO:0006952">
    <property type="term" value="P:defense response"/>
    <property type="evidence" value="ECO:0007669"/>
    <property type="project" value="UniProtKB-KW"/>
</dbReference>
<organism evidence="5 6">
    <name type="scientific">Cardamine amara subsp. amara</name>
    <dbReference type="NCBI Taxonomy" id="228776"/>
    <lineage>
        <taxon>Eukaryota</taxon>
        <taxon>Viridiplantae</taxon>
        <taxon>Streptophyta</taxon>
        <taxon>Embryophyta</taxon>
        <taxon>Tracheophyta</taxon>
        <taxon>Spermatophyta</taxon>
        <taxon>Magnoliopsida</taxon>
        <taxon>eudicotyledons</taxon>
        <taxon>Gunneridae</taxon>
        <taxon>Pentapetalae</taxon>
        <taxon>rosids</taxon>
        <taxon>malvids</taxon>
        <taxon>Brassicales</taxon>
        <taxon>Brassicaceae</taxon>
        <taxon>Cardamineae</taxon>
        <taxon>Cardamine</taxon>
    </lineage>
</organism>
<gene>
    <name evidence="5" type="ORF">V5N11_008259</name>
</gene>
<dbReference type="Pfam" id="PF23559">
    <property type="entry name" value="WHD_DRP"/>
    <property type="match status" value="1"/>
</dbReference>
<dbReference type="InterPro" id="IPR058922">
    <property type="entry name" value="WHD_DRP"/>
</dbReference>
<dbReference type="InterPro" id="IPR044974">
    <property type="entry name" value="Disease_R_plants"/>
</dbReference>
<dbReference type="Pfam" id="PF23598">
    <property type="entry name" value="LRR_14"/>
    <property type="match status" value="1"/>
</dbReference>
<feature type="domain" description="Disease resistance protein winged helix" evidence="3">
    <location>
        <begin position="14"/>
        <end position="84"/>
    </location>
</feature>
<dbReference type="InterPro" id="IPR032675">
    <property type="entry name" value="LRR_dom_sf"/>
</dbReference>
<evidence type="ECO:0000313" key="5">
    <source>
        <dbReference type="EMBL" id="KAL1220240.1"/>
    </source>
</evidence>
<reference evidence="5 6" key="1">
    <citation type="submission" date="2024-04" db="EMBL/GenBank/DDBJ databases">
        <title>Genome assembly C_amara_ONT_v2.</title>
        <authorList>
            <person name="Yant L."/>
            <person name="Moore C."/>
            <person name="Slenker M."/>
        </authorList>
    </citation>
    <scope>NUCLEOTIDE SEQUENCE [LARGE SCALE GENOMIC DNA]</scope>
    <source>
        <tissue evidence="5">Leaf</tissue>
    </source>
</reference>
<dbReference type="Gene3D" id="1.10.10.10">
    <property type="entry name" value="Winged helix-like DNA-binding domain superfamily/Winged helix DNA-binding domain"/>
    <property type="match status" value="1"/>
</dbReference>
<evidence type="ECO:0000259" key="4">
    <source>
        <dbReference type="Pfam" id="PF23598"/>
    </source>
</evidence>
<dbReference type="SUPFAM" id="SSF52058">
    <property type="entry name" value="L domain-like"/>
    <property type="match status" value="1"/>
</dbReference>
<dbReference type="FunFam" id="1.10.10.10:FF:000322">
    <property type="entry name" value="Probable disease resistance protein At1g63360"/>
    <property type="match status" value="1"/>
</dbReference>
<dbReference type="InterPro" id="IPR055414">
    <property type="entry name" value="LRR_R13L4/SHOC2-like"/>
</dbReference>
<keyword evidence="2" id="KW-0611">Plant defense</keyword>
<evidence type="ECO:0000313" key="6">
    <source>
        <dbReference type="Proteomes" id="UP001558713"/>
    </source>
</evidence>
<proteinExistence type="predicted"/>
<evidence type="ECO:0000259" key="3">
    <source>
        <dbReference type="Pfam" id="PF23559"/>
    </source>
</evidence>
<keyword evidence="1" id="KW-0677">Repeat</keyword>
<comment type="caution">
    <text evidence="5">The sequence shown here is derived from an EMBL/GenBank/DDBJ whole genome shotgun (WGS) entry which is preliminary data.</text>
</comment>
<evidence type="ECO:0000256" key="1">
    <source>
        <dbReference type="ARBA" id="ARBA00022737"/>
    </source>
</evidence>
<dbReference type="AlphaFoldDB" id="A0ABD1BST6"/>
<dbReference type="InterPro" id="IPR036388">
    <property type="entry name" value="WH-like_DNA-bd_sf"/>
</dbReference>
<feature type="domain" description="Disease resistance R13L4/SHOC-2-like LRR" evidence="4">
    <location>
        <begin position="129"/>
        <end position="414"/>
    </location>
</feature>
<dbReference type="PANTHER" id="PTHR23155:SF1193">
    <property type="entry name" value="DISEASE RESISTANCE PROTEIN RPP13-RELATED"/>
    <property type="match status" value="1"/>
</dbReference>
<protein>
    <submittedName>
        <fullName evidence="5">Disease resistance RPP13-like protein 3</fullName>
    </submittedName>
</protein>
<keyword evidence="6" id="KW-1185">Reference proteome</keyword>
<dbReference type="EMBL" id="JBANAX010000159">
    <property type="protein sequence ID" value="KAL1220240.1"/>
    <property type="molecule type" value="Genomic_DNA"/>
</dbReference>
<accession>A0ABD1BST6</accession>
<sequence>MRHELKICFLYLSIFPEDYEIDVEKLIHLLVAEGFIQEDEEMMMEVVARYYIEELIDRSLVKAERIERGKVISCRIHDLLRDVAIKKAKDLNFVNVYNDQHTSTTCRREVVHHLMNNKYLCDRRANKRMRSFLFFGESRGYVKTHNLKLKLLRVLNLGGFMFDCKGDVGKSLPDVIGDLIHLRYLGIVDTLVTNIPAFISKLRFLQTLDASDNDLFQGTTDLRKLTLLRHVIGKFVGELLISDATNLQTLRSISSYSWSKLNHESLINLRDLEIYDDSEWVNQRRVPLDLTSFNKLRYLRVLKLEVTTFKLSYESEEAIGFIHFIFPSLESLTLVGTILEEDPLHALQNLPRLEDLALQDCDRPKAKMRISALGFGRLRKLELFMVRLDELLIKEEAMPSLMELTLISQERATKLLIPDRLRACVRGCYVTY</sequence>
<dbReference type="Gene3D" id="3.80.10.10">
    <property type="entry name" value="Ribonuclease Inhibitor"/>
    <property type="match status" value="1"/>
</dbReference>
<name>A0ABD1BST6_CARAN</name>
<dbReference type="PANTHER" id="PTHR23155">
    <property type="entry name" value="DISEASE RESISTANCE PROTEIN RP"/>
    <property type="match status" value="1"/>
</dbReference>
<dbReference type="Proteomes" id="UP001558713">
    <property type="component" value="Unassembled WGS sequence"/>
</dbReference>